<accession>A0ABP7VLB3</accession>
<comment type="caution">
    <text evidence="1">The sequence shown here is derived from an EMBL/GenBank/DDBJ whole genome shotgun (WGS) entry which is preliminary data.</text>
</comment>
<gene>
    <name evidence="1" type="ORF">GCM10022214_26340</name>
</gene>
<evidence type="ECO:0000313" key="1">
    <source>
        <dbReference type="EMBL" id="GAA4069733.1"/>
    </source>
</evidence>
<evidence type="ECO:0000313" key="2">
    <source>
        <dbReference type="Proteomes" id="UP001500683"/>
    </source>
</evidence>
<dbReference type="EMBL" id="BAAAZG010000016">
    <property type="protein sequence ID" value="GAA4069733.1"/>
    <property type="molecule type" value="Genomic_DNA"/>
</dbReference>
<sequence length="158" mass="16727">MDATELDAAYRDLLTAAEAISDTAALAAPARSAVDWTLSHLVLSDRILAAAGGDVLAGLPVTIDNRPAMDDTAIASLVASTTHAQRVDLIRRNATDLSTVIKAIPDHAAATLVQLRLVNRDGQPVPDQQLSWSGLIRLRATEHLPGHTARLRALATTE</sequence>
<name>A0ABP7VLB3_9ACTN</name>
<dbReference type="Proteomes" id="UP001500683">
    <property type="component" value="Unassembled WGS sequence"/>
</dbReference>
<reference evidence="2" key="1">
    <citation type="journal article" date="2019" name="Int. J. Syst. Evol. Microbiol.">
        <title>The Global Catalogue of Microorganisms (GCM) 10K type strain sequencing project: providing services to taxonomists for standard genome sequencing and annotation.</title>
        <authorList>
            <consortium name="The Broad Institute Genomics Platform"/>
            <consortium name="The Broad Institute Genome Sequencing Center for Infectious Disease"/>
            <person name="Wu L."/>
            <person name="Ma J."/>
        </authorList>
    </citation>
    <scope>NUCLEOTIDE SEQUENCE [LARGE SCALE GENOMIC DNA]</scope>
    <source>
        <strain evidence="2">JCM 16702</strain>
    </source>
</reference>
<keyword evidence="2" id="KW-1185">Reference proteome</keyword>
<protein>
    <recommendedName>
        <fullName evidence="3">DinB family protein</fullName>
    </recommendedName>
</protein>
<evidence type="ECO:0008006" key="3">
    <source>
        <dbReference type="Google" id="ProtNLM"/>
    </source>
</evidence>
<proteinExistence type="predicted"/>
<organism evidence="1 2">
    <name type="scientific">Actinomadura miaoliensis</name>
    <dbReference type="NCBI Taxonomy" id="430685"/>
    <lineage>
        <taxon>Bacteria</taxon>
        <taxon>Bacillati</taxon>
        <taxon>Actinomycetota</taxon>
        <taxon>Actinomycetes</taxon>
        <taxon>Streptosporangiales</taxon>
        <taxon>Thermomonosporaceae</taxon>
        <taxon>Actinomadura</taxon>
    </lineage>
</organism>
<dbReference type="RefSeq" id="WP_344945842.1">
    <property type="nucleotide sequence ID" value="NZ_BAAAZG010000016.1"/>
</dbReference>